<dbReference type="InterPro" id="IPR047137">
    <property type="entry name" value="ORF3"/>
</dbReference>
<feature type="domain" description="Coenzyme Q-binding protein COQ10 START" evidence="1">
    <location>
        <begin position="11"/>
        <end position="131"/>
    </location>
</feature>
<comment type="caution">
    <text evidence="2">The sequence shown here is derived from an EMBL/GenBank/DDBJ whole genome shotgun (WGS) entry which is preliminary data.</text>
</comment>
<organism evidence="2 3">
    <name type="scientific">Pseudofrankia asymbiotica</name>
    <dbReference type="NCBI Taxonomy" id="1834516"/>
    <lineage>
        <taxon>Bacteria</taxon>
        <taxon>Bacillati</taxon>
        <taxon>Actinomycetota</taxon>
        <taxon>Actinomycetes</taxon>
        <taxon>Frankiales</taxon>
        <taxon>Frankiaceae</taxon>
        <taxon>Pseudofrankia</taxon>
    </lineage>
</organism>
<dbReference type="CDD" id="cd07817">
    <property type="entry name" value="SRPBCC_8"/>
    <property type="match status" value="1"/>
</dbReference>
<dbReference type="Gene3D" id="3.30.530.20">
    <property type="match status" value="1"/>
</dbReference>
<reference evidence="3" key="1">
    <citation type="submission" date="2016-10" db="EMBL/GenBank/DDBJ databases">
        <title>Frankia sp. NRRL B-16386 Genome sequencing.</title>
        <authorList>
            <person name="Ghodhbane-Gtari F."/>
            <person name="Swanson E."/>
            <person name="Gueddou A."/>
            <person name="Hezbri K."/>
            <person name="Ktari K."/>
            <person name="Nouioui I."/>
            <person name="Morris K."/>
            <person name="Simpson S."/>
            <person name="Abebe-Akele F."/>
            <person name="Thomas K."/>
            <person name="Gtari M."/>
            <person name="Tisa L.S."/>
        </authorList>
    </citation>
    <scope>NUCLEOTIDE SEQUENCE [LARGE SCALE GENOMIC DNA]</scope>
    <source>
        <strain evidence="3">NRRL B-16386</strain>
    </source>
</reference>
<proteinExistence type="predicted"/>
<gene>
    <name evidence="2" type="ORF">BL253_35040</name>
</gene>
<name>A0A1V2I096_9ACTN</name>
<accession>A0A1V2I096</accession>
<dbReference type="PANTHER" id="PTHR33824:SF7">
    <property type="entry name" value="POLYKETIDE CYCLASE_DEHYDRASE AND LIPID TRANSPORT SUPERFAMILY PROTEIN"/>
    <property type="match status" value="1"/>
</dbReference>
<protein>
    <submittedName>
        <fullName evidence="2">Cyclase</fullName>
    </submittedName>
</protein>
<evidence type="ECO:0000313" key="3">
    <source>
        <dbReference type="Proteomes" id="UP000188929"/>
    </source>
</evidence>
<dbReference type="RefSeq" id="WP_076822259.1">
    <property type="nucleotide sequence ID" value="NZ_MOMC01000102.1"/>
</dbReference>
<dbReference type="PANTHER" id="PTHR33824">
    <property type="entry name" value="POLYKETIDE CYCLASE/DEHYDRASE AND LIPID TRANSPORT SUPERFAMILY PROTEIN"/>
    <property type="match status" value="1"/>
</dbReference>
<keyword evidence="3" id="KW-1185">Reference proteome</keyword>
<dbReference type="EMBL" id="MOMC01000102">
    <property type="protein sequence ID" value="ONH22639.1"/>
    <property type="molecule type" value="Genomic_DNA"/>
</dbReference>
<dbReference type="InterPro" id="IPR023393">
    <property type="entry name" value="START-like_dom_sf"/>
</dbReference>
<dbReference type="STRING" id="1834516.BL253_35040"/>
<dbReference type="AlphaFoldDB" id="A0A1V2I096"/>
<dbReference type="Proteomes" id="UP000188929">
    <property type="component" value="Unassembled WGS sequence"/>
</dbReference>
<dbReference type="InterPro" id="IPR005031">
    <property type="entry name" value="COQ10_START"/>
</dbReference>
<dbReference type="SUPFAM" id="SSF55961">
    <property type="entry name" value="Bet v1-like"/>
    <property type="match status" value="1"/>
</dbReference>
<dbReference type="Pfam" id="PF03364">
    <property type="entry name" value="Polyketide_cyc"/>
    <property type="match status" value="1"/>
</dbReference>
<dbReference type="OrthoDB" id="3695445at2"/>
<evidence type="ECO:0000259" key="1">
    <source>
        <dbReference type="Pfam" id="PF03364"/>
    </source>
</evidence>
<sequence length="138" mass="15802">MARTVVESIDVAVPVRAAYRQWTQFESLPRFMQGVESVEQLDDTHLRWHITAGVRHRAFDAIITEQLLDERVVWRSTEGPLHAGAVTFHRLDADETRVTIRLDWQPAGVAEKVGSAIGADEWRVKADLKRFKAFLENH</sequence>
<evidence type="ECO:0000313" key="2">
    <source>
        <dbReference type="EMBL" id="ONH22639.1"/>
    </source>
</evidence>